<keyword evidence="2 6" id="KW-0812">Transmembrane</keyword>
<evidence type="ECO:0000256" key="5">
    <source>
        <dbReference type="SAM" id="MobiDB-lite"/>
    </source>
</evidence>
<dbReference type="OrthoDB" id="5430750at2759"/>
<feature type="compositionally biased region" description="Low complexity" evidence="5">
    <location>
        <begin position="1526"/>
        <end position="1540"/>
    </location>
</feature>
<feature type="transmembrane region" description="Helical" evidence="6">
    <location>
        <begin position="1421"/>
        <end position="1444"/>
    </location>
</feature>
<evidence type="ECO:0000256" key="3">
    <source>
        <dbReference type="ARBA" id="ARBA00022989"/>
    </source>
</evidence>
<dbReference type="Gene3D" id="1.20.58.340">
    <property type="entry name" value="Magnesium transport protein CorA, transmembrane region"/>
    <property type="match status" value="1"/>
</dbReference>
<dbReference type="GO" id="GO:0000287">
    <property type="term" value="F:magnesium ion binding"/>
    <property type="evidence" value="ECO:0007669"/>
    <property type="project" value="TreeGrafter"/>
</dbReference>
<evidence type="ECO:0000256" key="6">
    <source>
        <dbReference type="SAM" id="Phobius"/>
    </source>
</evidence>
<feature type="region of interest" description="Disordered" evidence="5">
    <location>
        <begin position="819"/>
        <end position="840"/>
    </location>
</feature>
<accession>A0A0D2GXK2</accession>
<evidence type="ECO:0000256" key="1">
    <source>
        <dbReference type="ARBA" id="ARBA00004651"/>
    </source>
</evidence>
<feature type="compositionally biased region" description="Low complexity" evidence="5">
    <location>
        <begin position="617"/>
        <end position="627"/>
    </location>
</feature>
<dbReference type="EMBL" id="KN847480">
    <property type="protein sequence ID" value="KIX02903.1"/>
    <property type="molecule type" value="Genomic_DNA"/>
</dbReference>
<feature type="transmembrane region" description="Helical" evidence="6">
    <location>
        <begin position="1456"/>
        <end position="1478"/>
    </location>
</feature>
<organism evidence="7 8">
    <name type="scientific">Rhinocladiella mackenziei CBS 650.93</name>
    <dbReference type="NCBI Taxonomy" id="1442369"/>
    <lineage>
        <taxon>Eukaryota</taxon>
        <taxon>Fungi</taxon>
        <taxon>Dikarya</taxon>
        <taxon>Ascomycota</taxon>
        <taxon>Pezizomycotina</taxon>
        <taxon>Eurotiomycetes</taxon>
        <taxon>Chaetothyriomycetidae</taxon>
        <taxon>Chaetothyriales</taxon>
        <taxon>Herpotrichiellaceae</taxon>
        <taxon>Rhinocladiella</taxon>
    </lineage>
</organism>
<feature type="region of interest" description="Disordered" evidence="5">
    <location>
        <begin position="854"/>
        <end position="909"/>
    </location>
</feature>
<evidence type="ECO:0000256" key="2">
    <source>
        <dbReference type="ARBA" id="ARBA00022692"/>
    </source>
</evidence>
<feature type="region of interest" description="Disordered" evidence="5">
    <location>
        <begin position="1"/>
        <end position="93"/>
    </location>
</feature>
<feature type="region of interest" description="Disordered" evidence="5">
    <location>
        <begin position="600"/>
        <end position="746"/>
    </location>
</feature>
<feature type="compositionally biased region" description="Basic and acidic residues" evidence="5">
    <location>
        <begin position="736"/>
        <end position="746"/>
    </location>
</feature>
<dbReference type="PANTHER" id="PTHR46494:SF1">
    <property type="entry name" value="CORA FAMILY METAL ION TRANSPORTER (EUROFUNG)"/>
    <property type="match status" value="1"/>
</dbReference>
<comment type="subcellular location">
    <subcellularLocation>
        <location evidence="1">Cell membrane</location>
        <topology evidence="1">Multi-pass membrane protein</topology>
    </subcellularLocation>
</comment>
<dbReference type="GO" id="GO:0050897">
    <property type="term" value="F:cobalt ion binding"/>
    <property type="evidence" value="ECO:0007669"/>
    <property type="project" value="TreeGrafter"/>
</dbReference>
<feature type="compositionally biased region" description="Basic and acidic residues" evidence="5">
    <location>
        <begin position="629"/>
        <end position="643"/>
    </location>
</feature>
<dbReference type="SUPFAM" id="SSF144083">
    <property type="entry name" value="Magnesium transport protein CorA, transmembrane region"/>
    <property type="match status" value="1"/>
</dbReference>
<feature type="compositionally biased region" description="Polar residues" evidence="5">
    <location>
        <begin position="826"/>
        <end position="840"/>
    </location>
</feature>
<keyword evidence="3 6" id="KW-1133">Transmembrane helix</keyword>
<dbReference type="InterPro" id="IPR002523">
    <property type="entry name" value="MgTranspt_CorA/ZnTranspt_ZntB"/>
</dbReference>
<dbReference type="RefSeq" id="XP_013270039.1">
    <property type="nucleotide sequence ID" value="XM_013414585.1"/>
</dbReference>
<keyword evidence="4 6" id="KW-0472">Membrane</keyword>
<feature type="region of interest" description="Disordered" evidence="5">
    <location>
        <begin position="1510"/>
        <end position="1557"/>
    </location>
</feature>
<evidence type="ECO:0000313" key="7">
    <source>
        <dbReference type="EMBL" id="KIX02903.1"/>
    </source>
</evidence>
<dbReference type="GeneID" id="25296917"/>
<gene>
    <name evidence="7" type="ORF">Z518_08846</name>
</gene>
<feature type="compositionally biased region" description="Basic residues" evidence="5">
    <location>
        <begin position="69"/>
        <end position="90"/>
    </location>
</feature>
<dbReference type="Pfam" id="PF01544">
    <property type="entry name" value="CorA"/>
    <property type="match status" value="1"/>
</dbReference>
<dbReference type="VEuPathDB" id="FungiDB:Z518_08846"/>
<dbReference type="GO" id="GO:0005886">
    <property type="term" value="C:plasma membrane"/>
    <property type="evidence" value="ECO:0007669"/>
    <property type="project" value="UniProtKB-SubCell"/>
</dbReference>
<evidence type="ECO:0000256" key="4">
    <source>
        <dbReference type="ARBA" id="ARBA00023136"/>
    </source>
</evidence>
<proteinExistence type="predicted"/>
<feature type="compositionally biased region" description="Basic and acidic residues" evidence="5">
    <location>
        <begin position="1"/>
        <end position="14"/>
    </location>
</feature>
<keyword evidence="8" id="KW-1185">Reference proteome</keyword>
<evidence type="ECO:0000313" key="8">
    <source>
        <dbReference type="Proteomes" id="UP000053617"/>
    </source>
</evidence>
<dbReference type="InterPro" id="IPR045863">
    <property type="entry name" value="CorA_TM1_TM2"/>
</dbReference>
<name>A0A0D2GXK2_9EURO</name>
<sequence>MLYTRRSSDSESEHVLMPVRSHAGSESGSRRSPTVDHNYLGVPQARPRASNAGGGLQPTIVNIGSLPSARRRSNRSQSRSRSRSRSRSWPRYRDRTPSEREYIFIPRDRDGYDEDLYRGVDNYDDYDGRREHVYSESDDSASSFVAVRRRLTRAERYCKPDNVIEVDLQNIADGSTFDAKLPARQITEHRLDRLAQTRQRYHFESIEWRKILSVRRYVNQDARENALVQSQMSMAGGGKADFQFQWIHLKAKFRLLHDFQNFVAALDSVDPDERSLATILLTKAAKEHEQSHSWGKFLEGRVDRCDGHKGSEPDKWAIFLSIHHLHAAPRPRDQSIAADSHHPRTLFEYHYKDQENTQERDAKQIMRQASQSDEILHVHNMWVLLLSSGSALFLSLWCFVVTLFVGTLITSSPDAMGDCLGPSVLVEDITTQSEKGELQIIRFLDPTDRQFFVPSAQCETWFAMMGKVVGLCGSIYGDALERYHINDVNGVEVTAPEWQQFLASQNSFCATVRISLTSNTPPALEGPEAFRRDSITNSIRIDHRALVRIHRDDESPNYRISRRRRRRDRSRRHRDEVKARIEEEARIEKKTNEIEREVASVLQPRHGPAPNLGANVTDGTSPTSRTTTIKHEYQGMYSHDRTESPAPLDTTAQESRAQRSRSPPARRGPRRTADSSAPVARRTRTSTYVEVPGLRRDENTLALVPYREARGRSREPGTVSRKSTGAADYRITPKKPSADADRDGDMLALVRRDMRSIDEREKSIKRRRENPTYRVDFLPNIITNESLNVRKFDHIFYLPEEIFHSIKGPTVENQGLNTVPGGQGARKTTSPSEQGQDSSFQTRVVEHVHADITKPPEPLWKTRRDKRTPAENPPPPVFLWQTGHIKPQTSDEVDPSSKETQGTPAVPPAAEEGCVTAFSSRNNTVNDLQDLQVLNLILSQIHLTLSRGDRISGDAVQRLKDTEAPIYKLLQESSIDVVQAAFAQICGRDNAPKAEQDPASSDVTAKIGLCLEILKDLMDFFLPQDYPSIVLKKFWGGVAIWLKKLEQMLSAESSQGSRYARQGRSELPLDAFYVVNAELAPRNSQDPSLKLPHPLLEECPSCIHWLSHPDMDTAIFHLRHVHFRNAEVTREELQEWVRKGDRVDSFRLRCDAKRLVDTVLDHCTNLRVLKNEVVAGVCGSGKFDSAVYKLPNGLVRAFERILMMMAYSGYAASLTLQAYRESPERFRRFFESTHQNHIIELGYAAEGAFDEAKSNLMLMSRVNEYSNSIQYDTVGPEYMVLLLLAGLRDRGSKRNPLNLPKLHRKELSRLTFEAHNHPRRRLLQEIRMLETEVSAVLDIRRDCSKVLHDYRDMLASSGFKKTTTTRRRLYHDFEENLADKLFKEDRQDIREADELLGEIPQLCSQLTQAVEIQQEDHGKAILVFTIVTIVFLPMSFVTGFMGMNTADIRNQESGQWVFWAAAIPLTFVVVALTVWIGYNSESLSQWLWMWQTNRKQRQFKSSWEESRAEKRHAFRKQGGNEKVSETTNTAPATAATATTTRPLPGLRGWKSARQTRKSRSVKRNAYFYV</sequence>
<dbReference type="PANTHER" id="PTHR46494">
    <property type="entry name" value="CORA FAMILY METAL ION TRANSPORTER (EUROFUNG)"/>
    <property type="match status" value="1"/>
</dbReference>
<dbReference type="GO" id="GO:0015095">
    <property type="term" value="F:magnesium ion transmembrane transporter activity"/>
    <property type="evidence" value="ECO:0007669"/>
    <property type="project" value="TreeGrafter"/>
</dbReference>
<dbReference type="GO" id="GO:0015087">
    <property type="term" value="F:cobalt ion transmembrane transporter activity"/>
    <property type="evidence" value="ECO:0007669"/>
    <property type="project" value="TreeGrafter"/>
</dbReference>
<dbReference type="Proteomes" id="UP000053617">
    <property type="component" value="Unassembled WGS sequence"/>
</dbReference>
<dbReference type="HOGENOM" id="CLU_251580_0_0_1"/>
<protein>
    <submittedName>
        <fullName evidence="7">Uncharacterized protein</fullName>
    </submittedName>
</protein>
<dbReference type="STRING" id="1442369.A0A0D2GXK2"/>
<reference evidence="7 8" key="1">
    <citation type="submission" date="2015-01" db="EMBL/GenBank/DDBJ databases">
        <title>The Genome Sequence of Rhinocladiella mackenzie CBS 650.93.</title>
        <authorList>
            <consortium name="The Broad Institute Genomics Platform"/>
            <person name="Cuomo C."/>
            <person name="de Hoog S."/>
            <person name="Gorbushina A."/>
            <person name="Stielow B."/>
            <person name="Teixiera M."/>
            <person name="Abouelleil A."/>
            <person name="Chapman S.B."/>
            <person name="Priest M."/>
            <person name="Young S.K."/>
            <person name="Wortman J."/>
            <person name="Nusbaum C."/>
            <person name="Birren B."/>
        </authorList>
    </citation>
    <scope>NUCLEOTIDE SEQUENCE [LARGE SCALE GENOMIC DNA]</scope>
    <source>
        <strain evidence="7 8">CBS 650.93</strain>
    </source>
</reference>